<proteinExistence type="predicted"/>
<comment type="caution">
    <text evidence="1">The sequence shown here is derived from an EMBL/GenBank/DDBJ whole genome shotgun (WGS) entry which is preliminary data.</text>
</comment>
<gene>
    <name evidence="1" type="ORF">CEXT_162801</name>
</gene>
<dbReference type="EMBL" id="BPLR01006630">
    <property type="protein sequence ID" value="GIY11310.1"/>
    <property type="molecule type" value="Genomic_DNA"/>
</dbReference>
<protein>
    <submittedName>
        <fullName evidence="1">Uncharacterized protein</fullName>
    </submittedName>
</protein>
<keyword evidence="2" id="KW-1185">Reference proteome</keyword>
<name>A0AAV4QPH6_CAEEX</name>
<evidence type="ECO:0000313" key="1">
    <source>
        <dbReference type="EMBL" id="GIY11310.1"/>
    </source>
</evidence>
<dbReference type="AlphaFoldDB" id="A0AAV4QPH6"/>
<evidence type="ECO:0000313" key="2">
    <source>
        <dbReference type="Proteomes" id="UP001054945"/>
    </source>
</evidence>
<accession>A0AAV4QPH6</accession>
<organism evidence="1 2">
    <name type="scientific">Caerostris extrusa</name>
    <name type="common">Bark spider</name>
    <name type="synonym">Caerostris bankana</name>
    <dbReference type="NCBI Taxonomy" id="172846"/>
    <lineage>
        <taxon>Eukaryota</taxon>
        <taxon>Metazoa</taxon>
        <taxon>Ecdysozoa</taxon>
        <taxon>Arthropoda</taxon>
        <taxon>Chelicerata</taxon>
        <taxon>Arachnida</taxon>
        <taxon>Araneae</taxon>
        <taxon>Araneomorphae</taxon>
        <taxon>Entelegynae</taxon>
        <taxon>Araneoidea</taxon>
        <taxon>Araneidae</taxon>
        <taxon>Caerostris</taxon>
    </lineage>
</organism>
<sequence length="151" mass="17573">MPLKPAPAVLPVQRRHVPFKVICVQWPLGVPRRQRRGSVLYRSVHLFHTGLHPCNCVLSRCHPRQLSVFSDKSALLSCISIKPPQFGTNTYILPSLAHLMIFSVCRLTMAIRWLIMTIRWFLLSTDGPWPFDVFMIYRRTMAIRWFLLSTD</sequence>
<dbReference type="Proteomes" id="UP001054945">
    <property type="component" value="Unassembled WGS sequence"/>
</dbReference>
<reference evidence="1 2" key="1">
    <citation type="submission" date="2021-06" db="EMBL/GenBank/DDBJ databases">
        <title>Caerostris extrusa draft genome.</title>
        <authorList>
            <person name="Kono N."/>
            <person name="Arakawa K."/>
        </authorList>
    </citation>
    <scope>NUCLEOTIDE SEQUENCE [LARGE SCALE GENOMIC DNA]</scope>
</reference>